<sequence>MNFTDDPHLALWDLGRELEPAAGTHLISPRNGYWHHGIYVGRGRVVHYAGLCRDIHGGPVEEVGIDRFAAGEPVLIHQRPDTTFSGREVVHRARSRLGERRYHILTNNCEHFCNWCLSGQHRSYQVRSYLIHPLAAYRLARRLAPRWLGQLGGVQSWLDGLVSRWSLNTIKLGWPHWGSLNRLRTWLGY</sequence>
<evidence type="ECO:0000313" key="5">
    <source>
        <dbReference type="EMBL" id="AQZ96867.1"/>
    </source>
</evidence>
<keyword evidence="2" id="KW-0378">Hydrolase</keyword>
<dbReference type="STRING" id="1931241.BVH74_16880"/>
<protein>
    <recommendedName>
        <fullName evidence="4">LRAT domain-containing protein</fullName>
    </recommendedName>
</protein>
<dbReference type="Gene3D" id="3.90.1720.10">
    <property type="entry name" value="endopeptidase domain like (from Nostoc punctiforme)"/>
    <property type="match status" value="1"/>
</dbReference>
<name>A0A1V0BAB7_9GAMM</name>
<dbReference type="Pfam" id="PF04970">
    <property type="entry name" value="LRAT"/>
    <property type="match status" value="1"/>
</dbReference>
<reference evidence="5 6" key="1">
    <citation type="submission" date="2017-03" db="EMBL/GenBank/DDBJ databases">
        <title>Complete genome sequence of the novel DNRA strain Pseudomonas sp. S-6-2 isolated from Chinese polluted river sediment. Journal of Biotechnology.</title>
        <authorList>
            <person name="Li J."/>
            <person name="Xiang F."/>
            <person name="Wang L."/>
            <person name="Xi L."/>
            <person name="Liu J."/>
        </authorList>
    </citation>
    <scope>NUCLEOTIDE SEQUENCE [LARGE SCALE GENOMIC DNA]</scope>
    <source>
        <strain evidence="5 6">S-6-2</strain>
    </source>
</reference>
<dbReference type="EMBL" id="CP020100">
    <property type="protein sequence ID" value="AQZ96867.1"/>
    <property type="molecule type" value="Genomic_DNA"/>
</dbReference>
<organism evidence="5 6">
    <name type="scientific">Halopseudomonas phragmitis</name>
    <dbReference type="NCBI Taxonomy" id="1931241"/>
    <lineage>
        <taxon>Bacteria</taxon>
        <taxon>Pseudomonadati</taxon>
        <taxon>Pseudomonadota</taxon>
        <taxon>Gammaproteobacteria</taxon>
        <taxon>Pseudomonadales</taxon>
        <taxon>Pseudomonadaceae</taxon>
        <taxon>Halopseudomonas</taxon>
    </lineage>
</organism>
<dbReference type="GO" id="GO:0005737">
    <property type="term" value="C:cytoplasm"/>
    <property type="evidence" value="ECO:0007669"/>
    <property type="project" value="TreeGrafter"/>
</dbReference>
<evidence type="ECO:0000259" key="4">
    <source>
        <dbReference type="PROSITE" id="PS51934"/>
    </source>
</evidence>
<evidence type="ECO:0000313" key="6">
    <source>
        <dbReference type="Proteomes" id="UP000243488"/>
    </source>
</evidence>
<dbReference type="GO" id="GO:0008970">
    <property type="term" value="F:phospholipase A1 activity"/>
    <property type="evidence" value="ECO:0007669"/>
    <property type="project" value="TreeGrafter"/>
</dbReference>
<dbReference type="KEGG" id="ppha:BVH74_16880"/>
<keyword evidence="3" id="KW-0443">Lipid metabolism</keyword>
<proteinExistence type="predicted"/>
<dbReference type="PANTHER" id="PTHR13943:SF77">
    <property type="entry name" value="LRAT DOMAIN-CONTAINING PROTEIN"/>
    <property type="match status" value="1"/>
</dbReference>
<dbReference type="PROSITE" id="PS51934">
    <property type="entry name" value="LRAT"/>
    <property type="match status" value="1"/>
</dbReference>
<dbReference type="GO" id="GO:0016410">
    <property type="term" value="F:N-acyltransferase activity"/>
    <property type="evidence" value="ECO:0007669"/>
    <property type="project" value="TreeGrafter"/>
</dbReference>
<dbReference type="InterPro" id="IPR051496">
    <property type="entry name" value="H-rev107_PLA/AT"/>
</dbReference>
<keyword evidence="1" id="KW-0808">Transferase</keyword>
<evidence type="ECO:0000256" key="1">
    <source>
        <dbReference type="ARBA" id="ARBA00022679"/>
    </source>
</evidence>
<accession>A0A1V0BAB7</accession>
<dbReference type="GO" id="GO:0070292">
    <property type="term" value="P:N-acylphosphatidylethanolamine metabolic process"/>
    <property type="evidence" value="ECO:0007669"/>
    <property type="project" value="TreeGrafter"/>
</dbReference>
<dbReference type="Proteomes" id="UP000243488">
    <property type="component" value="Chromosome"/>
</dbReference>
<gene>
    <name evidence="5" type="ORF">BVH74_16880</name>
</gene>
<feature type="domain" description="LRAT" evidence="4">
    <location>
        <begin position="25"/>
        <end position="125"/>
    </location>
</feature>
<dbReference type="PANTHER" id="PTHR13943">
    <property type="entry name" value="HRAS-LIKE SUPPRESSOR - RELATED"/>
    <property type="match status" value="1"/>
</dbReference>
<dbReference type="GO" id="GO:0004623">
    <property type="term" value="F:phospholipase A2 activity"/>
    <property type="evidence" value="ECO:0007669"/>
    <property type="project" value="TreeGrafter"/>
</dbReference>
<evidence type="ECO:0000256" key="3">
    <source>
        <dbReference type="ARBA" id="ARBA00023098"/>
    </source>
</evidence>
<dbReference type="InterPro" id="IPR007053">
    <property type="entry name" value="LRAT_dom"/>
</dbReference>
<dbReference type="AlphaFoldDB" id="A0A1V0BAB7"/>
<evidence type="ECO:0000256" key="2">
    <source>
        <dbReference type="ARBA" id="ARBA00022801"/>
    </source>
</evidence>
<keyword evidence="6" id="KW-1185">Reference proteome</keyword>